<evidence type="ECO:0000313" key="2">
    <source>
        <dbReference type="EMBL" id="KAF7439534.1"/>
    </source>
</evidence>
<reference evidence="2" key="1">
    <citation type="journal article" date="2020" name="G3 (Bethesda)">
        <title>High-Quality Assemblies for Three Invasive Social Wasps from the &lt;i&gt;Vespula&lt;/i&gt; Genus.</title>
        <authorList>
            <person name="Harrop T.W.R."/>
            <person name="Guhlin J."/>
            <person name="McLaughlin G.M."/>
            <person name="Permina E."/>
            <person name="Stockwell P."/>
            <person name="Gilligan J."/>
            <person name="Le Lec M.F."/>
            <person name="Gruber M.A.M."/>
            <person name="Quinn O."/>
            <person name="Lovegrove M."/>
            <person name="Duncan E.J."/>
            <person name="Remnant E.J."/>
            <person name="Van Eeckhoven J."/>
            <person name="Graham B."/>
            <person name="Knapp R.A."/>
            <person name="Langford K.W."/>
            <person name="Kronenberg Z."/>
            <person name="Press M.O."/>
            <person name="Eacker S.M."/>
            <person name="Wilson-Rankin E.E."/>
            <person name="Purcell J."/>
            <person name="Lester P.J."/>
            <person name="Dearden P.K."/>
        </authorList>
    </citation>
    <scope>NUCLEOTIDE SEQUENCE</scope>
    <source>
        <strain evidence="2">Volc-1</strain>
    </source>
</reference>
<proteinExistence type="predicted"/>
<feature type="region of interest" description="Disordered" evidence="1">
    <location>
        <begin position="1"/>
        <end position="52"/>
    </location>
</feature>
<comment type="caution">
    <text evidence="2">The sequence shown here is derived from an EMBL/GenBank/DDBJ whole genome shotgun (WGS) entry which is preliminary data.</text>
</comment>
<accession>A0A834UHZ3</accession>
<feature type="compositionally biased region" description="Acidic residues" evidence="1">
    <location>
        <begin position="37"/>
        <end position="47"/>
    </location>
</feature>
<protein>
    <submittedName>
        <fullName evidence="2">Uncharacterized protein</fullName>
    </submittedName>
</protein>
<dbReference type="Proteomes" id="UP000600918">
    <property type="component" value="Unassembled WGS sequence"/>
</dbReference>
<organism evidence="2 3">
    <name type="scientific">Vespula pensylvanica</name>
    <name type="common">Western yellow jacket</name>
    <name type="synonym">Wasp</name>
    <dbReference type="NCBI Taxonomy" id="30213"/>
    <lineage>
        <taxon>Eukaryota</taxon>
        <taxon>Metazoa</taxon>
        <taxon>Ecdysozoa</taxon>
        <taxon>Arthropoda</taxon>
        <taxon>Hexapoda</taxon>
        <taxon>Insecta</taxon>
        <taxon>Pterygota</taxon>
        <taxon>Neoptera</taxon>
        <taxon>Endopterygota</taxon>
        <taxon>Hymenoptera</taxon>
        <taxon>Apocrita</taxon>
        <taxon>Aculeata</taxon>
        <taxon>Vespoidea</taxon>
        <taxon>Vespidae</taxon>
        <taxon>Vespinae</taxon>
        <taxon>Vespula</taxon>
    </lineage>
</organism>
<evidence type="ECO:0000313" key="3">
    <source>
        <dbReference type="Proteomes" id="UP000600918"/>
    </source>
</evidence>
<feature type="compositionally biased region" description="Basic residues" evidence="1">
    <location>
        <begin position="1"/>
        <end position="18"/>
    </location>
</feature>
<name>A0A834UHZ3_VESPE</name>
<gene>
    <name evidence="2" type="ORF">H0235_001925</name>
</gene>
<keyword evidence="3" id="KW-1185">Reference proteome</keyword>
<evidence type="ECO:0000256" key="1">
    <source>
        <dbReference type="SAM" id="MobiDB-lite"/>
    </source>
</evidence>
<dbReference type="AlphaFoldDB" id="A0A834UHZ3"/>
<dbReference type="EMBL" id="JACSDY010000001">
    <property type="protein sequence ID" value="KAF7439534.1"/>
    <property type="molecule type" value="Genomic_DNA"/>
</dbReference>
<sequence length="115" mass="14018">MKKREVLRKRKTNTRKKKEKEGDDEGDERDEERNEEKEEEEEEEEENGPYSRCVASGNYEFSWCLGDQPTTEVVKPCLFLLRPKRRCRRKSRRKKEGRKNWEWTMTTRDTTKIDD</sequence>